<keyword evidence="5 6" id="KW-0408">Iron</keyword>
<dbReference type="GO" id="GO:0046872">
    <property type="term" value="F:metal ion binding"/>
    <property type="evidence" value="ECO:0007669"/>
    <property type="project" value="UniProtKB-KW"/>
</dbReference>
<evidence type="ECO:0000256" key="3">
    <source>
        <dbReference type="ARBA" id="ARBA00022723"/>
    </source>
</evidence>
<evidence type="ECO:0000256" key="5">
    <source>
        <dbReference type="ARBA" id="ARBA00023004"/>
    </source>
</evidence>
<dbReference type="GO" id="GO:0020037">
    <property type="term" value="F:heme binding"/>
    <property type="evidence" value="ECO:0007669"/>
    <property type="project" value="InterPro"/>
</dbReference>
<dbReference type="GO" id="GO:0009055">
    <property type="term" value="F:electron transfer activity"/>
    <property type="evidence" value="ECO:0007669"/>
    <property type="project" value="InterPro"/>
</dbReference>
<dbReference type="PROSITE" id="PS51007">
    <property type="entry name" value="CYTC"/>
    <property type="match status" value="2"/>
</dbReference>
<keyword evidence="4" id="KW-0249">Electron transport</keyword>
<evidence type="ECO:0000256" key="2">
    <source>
        <dbReference type="ARBA" id="ARBA00022617"/>
    </source>
</evidence>
<protein>
    <submittedName>
        <fullName evidence="9">Cytochrome c553</fullName>
    </submittedName>
</protein>
<evidence type="ECO:0000256" key="1">
    <source>
        <dbReference type="ARBA" id="ARBA00022448"/>
    </source>
</evidence>
<dbReference type="InterPro" id="IPR009056">
    <property type="entry name" value="Cyt_c-like_dom"/>
</dbReference>
<feature type="region of interest" description="Disordered" evidence="7">
    <location>
        <begin position="223"/>
        <end position="247"/>
    </location>
</feature>
<sequence>MPRIAFSTFADMTLDTLRHGATLAPARRNAGANTAALDIYRLHRHVQQAAAQYEAERGPWPQVSDTCIGCHGVNGRPLNPHYPPLAAQPAAYLAAQLRAYAEGRRVHPIMNAMARALDDHEIETLAAFFARQRAGDPPVSRLDPLLLERGQQIVEAGACTTCHGESLSGRDSIPRIAGLGYDYVLKQLDAYAAGTRRDPSQAMNTLAASWTPQQRQAIAAFLASRSARDSTAPSERGEPQKSSSPQI</sequence>
<dbReference type="PANTHER" id="PTHR33751:SF9">
    <property type="entry name" value="CYTOCHROME C4"/>
    <property type="match status" value="1"/>
</dbReference>
<evidence type="ECO:0000256" key="7">
    <source>
        <dbReference type="SAM" id="MobiDB-lite"/>
    </source>
</evidence>
<keyword evidence="1" id="KW-0813">Transport</keyword>
<dbReference type="AlphaFoldDB" id="A0A1I2JFG8"/>
<proteinExistence type="predicted"/>
<keyword evidence="2 6" id="KW-0349">Heme</keyword>
<dbReference type="InterPro" id="IPR050597">
    <property type="entry name" value="Cytochrome_c_Oxidase_Subunit"/>
</dbReference>
<dbReference type="Gene3D" id="1.10.760.10">
    <property type="entry name" value="Cytochrome c-like domain"/>
    <property type="match status" value="2"/>
</dbReference>
<evidence type="ECO:0000256" key="6">
    <source>
        <dbReference type="PROSITE-ProRule" id="PRU00433"/>
    </source>
</evidence>
<dbReference type="EMBL" id="FOOC01000007">
    <property type="protein sequence ID" value="SFF53582.1"/>
    <property type="molecule type" value="Genomic_DNA"/>
</dbReference>
<dbReference type="Proteomes" id="UP000199771">
    <property type="component" value="Unassembled WGS sequence"/>
</dbReference>
<reference evidence="9 10" key="1">
    <citation type="submission" date="2016-10" db="EMBL/GenBank/DDBJ databases">
        <authorList>
            <person name="de Groot N.N."/>
        </authorList>
    </citation>
    <scope>NUCLEOTIDE SEQUENCE [LARGE SCALE GENOMIC DNA]</scope>
    <source>
        <strain evidence="9 10">DSM 23609</strain>
    </source>
</reference>
<name>A0A1I2JFG8_9GAMM</name>
<dbReference type="STRING" id="1076937.SAMN04488120_10798"/>
<keyword evidence="3 6" id="KW-0479">Metal-binding</keyword>
<dbReference type="PANTHER" id="PTHR33751">
    <property type="entry name" value="CBB3-TYPE CYTOCHROME C OXIDASE SUBUNIT FIXP"/>
    <property type="match status" value="1"/>
</dbReference>
<feature type="domain" description="Cytochrome c" evidence="8">
    <location>
        <begin position="53"/>
        <end position="133"/>
    </location>
</feature>
<evidence type="ECO:0000259" key="8">
    <source>
        <dbReference type="PROSITE" id="PS51007"/>
    </source>
</evidence>
<dbReference type="SUPFAM" id="SSF46626">
    <property type="entry name" value="Cytochrome c"/>
    <property type="match status" value="2"/>
</dbReference>
<keyword evidence="10" id="KW-1185">Reference proteome</keyword>
<dbReference type="InterPro" id="IPR036909">
    <property type="entry name" value="Cyt_c-like_dom_sf"/>
</dbReference>
<accession>A0A1I2JFG8</accession>
<evidence type="ECO:0000313" key="9">
    <source>
        <dbReference type="EMBL" id="SFF53582.1"/>
    </source>
</evidence>
<organism evidence="9 10">
    <name type="scientific">Fontimonas thermophila</name>
    <dbReference type="NCBI Taxonomy" id="1076937"/>
    <lineage>
        <taxon>Bacteria</taxon>
        <taxon>Pseudomonadati</taxon>
        <taxon>Pseudomonadota</taxon>
        <taxon>Gammaproteobacteria</taxon>
        <taxon>Nevskiales</taxon>
        <taxon>Nevskiaceae</taxon>
        <taxon>Fontimonas</taxon>
    </lineage>
</organism>
<dbReference type="Pfam" id="PF00034">
    <property type="entry name" value="Cytochrom_C"/>
    <property type="match status" value="2"/>
</dbReference>
<evidence type="ECO:0000313" key="10">
    <source>
        <dbReference type="Proteomes" id="UP000199771"/>
    </source>
</evidence>
<evidence type="ECO:0000256" key="4">
    <source>
        <dbReference type="ARBA" id="ARBA00022982"/>
    </source>
</evidence>
<gene>
    <name evidence="9" type="ORF">SAMN04488120_10798</name>
</gene>
<feature type="domain" description="Cytochrome c" evidence="8">
    <location>
        <begin position="145"/>
        <end position="226"/>
    </location>
</feature>